<dbReference type="CDD" id="cd09992">
    <property type="entry name" value="HDAC_classII"/>
    <property type="match status" value="1"/>
</dbReference>
<dbReference type="EMBL" id="JACHEO010000002">
    <property type="protein sequence ID" value="MBB5346847.1"/>
    <property type="molecule type" value="Genomic_DNA"/>
</dbReference>
<dbReference type="InterPro" id="IPR023801">
    <property type="entry name" value="His_deacetylse_dom"/>
</dbReference>
<evidence type="ECO:0000259" key="2">
    <source>
        <dbReference type="Pfam" id="PF00850"/>
    </source>
</evidence>
<name>A0A840UKI8_9BACT</name>
<dbReference type="InterPro" id="IPR000286">
    <property type="entry name" value="HDACs"/>
</dbReference>
<dbReference type="Pfam" id="PF00850">
    <property type="entry name" value="Hist_deacetyl"/>
    <property type="match status" value="1"/>
</dbReference>
<reference evidence="3 4" key="1">
    <citation type="submission" date="2020-08" db="EMBL/GenBank/DDBJ databases">
        <title>Genomic Encyclopedia of Type Strains, Phase IV (KMG-IV): sequencing the most valuable type-strain genomes for metagenomic binning, comparative biology and taxonomic classification.</title>
        <authorList>
            <person name="Goeker M."/>
        </authorList>
    </citation>
    <scope>NUCLEOTIDE SEQUENCE [LARGE SCALE GENOMIC DNA]</scope>
    <source>
        <strain evidence="3 4">DSM 28570</strain>
    </source>
</reference>
<dbReference type="PANTHER" id="PTHR10625">
    <property type="entry name" value="HISTONE DEACETYLASE HDAC1-RELATED"/>
    <property type="match status" value="1"/>
</dbReference>
<proteinExistence type="inferred from homology"/>
<accession>A0A840UKI8</accession>
<organism evidence="3 4">
    <name type="scientific">Desulfoprunum benzoelyticum</name>
    <dbReference type="NCBI Taxonomy" id="1506996"/>
    <lineage>
        <taxon>Bacteria</taxon>
        <taxon>Pseudomonadati</taxon>
        <taxon>Thermodesulfobacteriota</taxon>
        <taxon>Desulfobulbia</taxon>
        <taxon>Desulfobulbales</taxon>
        <taxon>Desulfobulbaceae</taxon>
        <taxon>Desulfoprunum</taxon>
    </lineage>
</organism>
<comment type="similarity">
    <text evidence="1">Belongs to the histone deacetylase family.</text>
</comment>
<evidence type="ECO:0000256" key="1">
    <source>
        <dbReference type="ARBA" id="ARBA00005947"/>
    </source>
</evidence>
<sequence length="317" mass="35675">MKKTGFVYDDRFLQHVTFPSHPESPGRLRVIVENLAASGLLQKLVPIEVRRADQRWIEMVHNIRYMMRLEEACIMGMPDIDHQDNSICRDTYDIAFLAVGGVLNAIDEVMKGNIDNAFCAVRPPGHHAEVDRAMGFCYFNNVAIGARYLQRKWGMKRIGIIDFDVHHGNGTQHIFEQDPTVYYYSIHEHPSFAYPGTGREFETGIGEGLGYTLNSPILPGRGDDEYKKMIMQDLVPAFKKFAPEVILLSAGFDAHVTDLMSGTNLSTEGYDFITEVILNLANKFAGGRVISVLEGGYNYPVLALLVENHIRMMTGVR</sequence>
<keyword evidence="4" id="KW-1185">Reference proteome</keyword>
<dbReference type="SUPFAM" id="SSF52768">
    <property type="entry name" value="Arginase/deacetylase"/>
    <property type="match status" value="1"/>
</dbReference>
<evidence type="ECO:0000313" key="3">
    <source>
        <dbReference type="EMBL" id="MBB5346847.1"/>
    </source>
</evidence>
<dbReference type="PRINTS" id="PR01270">
    <property type="entry name" value="HDASUPER"/>
</dbReference>
<dbReference type="RefSeq" id="WP_183348081.1">
    <property type="nucleotide sequence ID" value="NZ_JACHEO010000002.1"/>
</dbReference>
<dbReference type="GO" id="GO:0040029">
    <property type="term" value="P:epigenetic regulation of gene expression"/>
    <property type="evidence" value="ECO:0007669"/>
    <property type="project" value="TreeGrafter"/>
</dbReference>
<dbReference type="Gene3D" id="3.40.800.20">
    <property type="entry name" value="Histone deacetylase domain"/>
    <property type="match status" value="1"/>
</dbReference>
<dbReference type="InterPro" id="IPR037138">
    <property type="entry name" value="His_deacetylse_dom_sf"/>
</dbReference>
<dbReference type="InterPro" id="IPR023696">
    <property type="entry name" value="Ureohydrolase_dom_sf"/>
</dbReference>
<comment type="caution">
    <text evidence="3">The sequence shown here is derived from an EMBL/GenBank/DDBJ whole genome shotgun (WGS) entry which is preliminary data.</text>
</comment>
<evidence type="ECO:0000313" key="4">
    <source>
        <dbReference type="Proteomes" id="UP000539642"/>
    </source>
</evidence>
<dbReference type="GO" id="GO:0004407">
    <property type="term" value="F:histone deacetylase activity"/>
    <property type="evidence" value="ECO:0007669"/>
    <property type="project" value="TreeGrafter"/>
</dbReference>
<feature type="domain" description="Histone deacetylase" evidence="2">
    <location>
        <begin position="21"/>
        <end position="312"/>
    </location>
</feature>
<gene>
    <name evidence="3" type="ORF">HNQ81_000557</name>
</gene>
<protein>
    <submittedName>
        <fullName evidence="3">Acetoin utilization deacetylase AcuC-like enzyme</fullName>
    </submittedName>
</protein>
<dbReference type="AlphaFoldDB" id="A0A840UKI8"/>
<dbReference type="PANTHER" id="PTHR10625:SF10">
    <property type="entry name" value="HISTONE DEACETYLASE HDAC1"/>
    <property type="match status" value="1"/>
</dbReference>
<dbReference type="Proteomes" id="UP000539642">
    <property type="component" value="Unassembled WGS sequence"/>
</dbReference>